<sequence>MTELMSEFRALRANVLRRWRDANVDDPATAIEEVVRFDEAIDQALTESIAWYASQTDRSRELMSGMIAHDLRNPLGAIVMSAHYLLRSDAIAGPEMKAAGRILSSATTMKKLVGDLLDFTQVRMGGHLAMTPVNMSLRDVCLDAVEELKAFHPDRTIEVTQSESVDGYWDRDRLHQVISNLVANALGHGAADAPVTVSAALEGACARLDVHNLGEPIPAESLSEIFDPLKRVPQTGARAHPSTGGVGLGLFIVKEVARAHGGSVAVASSREAGTTFTVKLPRKSSACAQQRDL</sequence>
<name>A0A158CAG2_9BURK</name>
<evidence type="ECO:0000256" key="3">
    <source>
        <dbReference type="ARBA" id="ARBA00022553"/>
    </source>
</evidence>
<dbReference type="InterPro" id="IPR036097">
    <property type="entry name" value="HisK_dim/P_sf"/>
</dbReference>
<dbReference type="STRING" id="1777138.AWB77_03862"/>
<dbReference type="Gene3D" id="3.30.565.10">
    <property type="entry name" value="Histidine kinase-like ATPase, C-terminal domain"/>
    <property type="match status" value="1"/>
</dbReference>
<dbReference type="InterPro" id="IPR003594">
    <property type="entry name" value="HATPase_dom"/>
</dbReference>
<dbReference type="AlphaFoldDB" id="A0A158CAG2"/>
<comment type="catalytic activity">
    <reaction evidence="1">
        <text>ATP + protein L-histidine = ADP + protein N-phospho-L-histidine.</text>
        <dbReference type="EC" id="2.7.13.3"/>
    </reaction>
</comment>
<dbReference type="SMART" id="SM00387">
    <property type="entry name" value="HATPase_c"/>
    <property type="match status" value="1"/>
</dbReference>
<dbReference type="PROSITE" id="PS50109">
    <property type="entry name" value="HIS_KIN"/>
    <property type="match status" value="1"/>
</dbReference>
<evidence type="ECO:0000256" key="6">
    <source>
        <dbReference type="ARBA" id="ARBA00023012"/>
    </source>
</evidence>
<keyword evidence="6" id="KW-0902">Two-component regulatory system</keyword>
<dbReference type="PANTHER" id="PTHR43711:SF1">
    <property type="entry name" value="HISTIDINE KINASE 1"/>
    <property type="match status" value="1"/>
</dbReference>
<dbReference type="InterPro" id="IPR005467">
    <property type="entry name" value="His_kinase_dom"/>
</dbReference>
<dbReference type="InterPro" id="IPR036890">
    <property type="entry name" value="HATPase_C_sf"/>
</dbReference>
<reference evidence="8" key="1">
    <citation type="submission" date="2016-01" db="EMBL/GenBank/DDBJ databases">
        <authorList>
            <person name="Peeters C."/>
        </authorList>
    </citation>
    <scope>NUCLEOTIDE SEQUENCE</scope>
    <source>
        <strain evidence="8">LMG 29320</strain>
    </source>
</reference>
<gene>
    <name evidence="8" type="ORF">AWB77_03862</name>
</gene>
<evidence type="ECO:0000256" key="4">
    <source>
        <dbReference type="ARBA" id="ARBA00022679"/>
    </source>
</evidence>
<dbReference type="SUPFAM" id="SSF55874">
    <property type="entry name" value="ATPase domain of HSP90 chaperone/DNA topoisomerase II/histidine kinase"/>
    <property type="match status" value="1"/>
</dbReference>
<evidence type="ECO:0000313" key="9">
    <source>
        <dbReference type="Proteomes" id="UP000054903"/>
    </source>
</evidence>
<dbReference type="CDD" id="cd00075">
    <property type="entry name" value="HATPase"/>
    <property type="match status" value="1"/>
</dbReference>
<dbReference type="GO" id="GO:0000155">
    <property type="term" value="F:phosphorelay sensor kinase activity"/>
    <property type="evidence" value="ECO:0007669"/>
    <property type="project" value="InterPro"/>
</dbReference>
<dbReference type="InterPro" id="IPR004358">
    <property type="entry name" value="Sig_transdc_His_kin-like_C"/>
</dbReference>
<comment type="caution">
    <text evidence="8">The sequence shown here is derived from an EMBL/GenBank/DDBJ whole genome shotgun (WGS) entry which is preliminary data.</text>
</comment>
<evidence type="ECO:0000256" key="5">
    <source>
        <dbReference type="ARBA" id="ARBA00022777"/>
    </source>
</evidence>
<dbReference type="Gene3D" id="1.10.287.130">
    <property type="match status" value="1"/>
</dbReference>
<proteinExistence type="predicted"/>
<dbReference type="Pfam" id="PF02518">
    <property type="entry name" value="HATPase_c"/>
    <property type="match status" value="1"/>
</dbReference>
<evidence type="ECO:0000313" key="8">
    <source>
        <dbReference type="EMBL" id="SAK79280.1"/>
    </source>
</evidence>
<dbReference type="SMART" id="SM00388">
    <property type="entry name" value="HisKA"/>
    <property type="match status" value="1"/>
</dbReference>
<dbReference type="CDD" id="cd00082">
    <property type="entry name" value="HisKA"/>
    <property type="match status" value="1"/>
</dbReference>
<dbReference type="Pfam" id="PF00512">
    <property type="entry name" value="HisKA"/>
    <property type="match status" value="1"/>
</dbReference>
<dbReference type="EC" id="2.7.13.3" evidence="2"/>
<evidence type="ECO:0000256" key="2">
    <source>
        <dbReference type="ARBA" id="ARBA00012438"/>
    </source>
</evidence>
<accession>A0A158CAG2</accession>
<dbReference type="PANTHER" id="PTHR43711">
    <property type="entry name" value="TWO-COMPONENT HISTIDINE KINASE"/>
    <property type="match status" value="1"/>
</dbReference>
<protein>
    <recommendedName>
        <fullName evidence="2">histidine kinase</fullName>
        <ecNumber evidence="2">2.7.13.3</ecNumber>
    </recommendedName>
</protein>
<evidence type="ECO:0000256" key="1">
    <source>
        <dbReference type="ARBA" id="ARBA00000085"/>
    </source>
</evidence>
<organism evidence="8 9">
    <name type="scientific">Caballeronia fortuita</name>
    <dbReference type="NCBI Taxonomy" id="1777138"/>
    <lineage>
        <taxon>Bacteria</taxon>
        <taxon>Pseudomonadati</taxon>
        <taxon>Pseudomonadota</taxon>
        <taxon>Betaproteobacteria</taxon>
        <taxon>Burkholderiales</taxon>
        <taxon>Burkholderiaceae</taxon>
        <taxon>Caballeronia</taxon>
    </lineage>
</organism>
<dbReference type="SUPFAM" id="SSF47384">
    <property type="entry name" value="Homodimeric domain of signal transducing histidine kinase"/>
    <property type="match status" value="1"/>
</dbReference>
<keyword evidence="5" id="KW-0418">Kinase</keyword>
<dbReference type="Proteomes" id="UP000054903">
    <property type="component" value="Unassembled WGS sequence"/>
</dbReference>
<keyword evidence="4" id="KW-0808">Transferase</keyword>
<dbReference type="PRINTS" id="PR00344">
    <property type="entry name" value="BCTRLSENSOR"/>
</dbReference>
<dbReference type="InterPro" id="IPR050736">
    <property type="entry name" value="Sensor_HK_Regulatory"/>
</dbReference>
<feature type="domain" description="Histidine kinase" evidence="7">
    <location>
        <begin position="66"/>
        <end position="284"/>
    </location>
</feature>
<dbReference type="EMBL" id="FCNX02000009">
    <property type="protein sequence ID" value="SAK79280.1"/>
    <property type="molecule type" value="Genomic_DNA"/>
</dbReference>
<evidence type="ECO:0000259" key="7">
    <source>
        <dbReference type="PROSITE" id="PS50109"/>
    </source>
</evidence>
<keyword evidence="9" id="KW-1185">Reference proteome</keyword>
<dbReference type="InterPro" id="IPR003661">
    <property type="entry name" value="HisK_dim/P_dom"/>
</dbReference>
<keyword evidence="3" id="KW-0597">Phosphoprotein</keyword>